<dbReference type="PANTHER" id="PTHR42743:SF11">
    <property type="entry name" value="AMINODEOXYCHORISMATE LYASE"/>
    <property type="match status" value="1"/>
</dbReference>
<gene>
    <name evidence="14" type="ORF">CFR72_14245</name>
</gene>
<dbReference type="EMBL" id="NKUF01000050">
    <property type="protein sequence ID" value="PYD61641.1"/>
    <property type="molecule type" value="Genomic_DNA"/>
</dbReference>
<accession>A0A318PZU7</accession>
<dbReference type="Gene3D" id="3.30.470.10">
    <property type="match status" value="1"/>
</dbReference>
<dbReference type="GO" id="GO:0005829">
    <property type="term" value="C:cytosol"/>
    <property type="evidence" value="ECO:0007669"/>
    <property type="project" value="TreeGrafter"/>
</dbReference>
<sequence>MRAPARFKNDQSRRLRGHELHKLLTTQLFAKHHLARTRSSMNLENVLCQINAYHCILHLPSFRAVVSSNDHSGTLRCRAGRTATTPSPFDRAFLFGEGIYEVCLLVNGRFVDMDSHLARLDRSLAACGMTPPPERPQLERIINDLARRNGVTNGLAYLQVTPGATPRSFTAVPQDRATLFILTQAQDFLSAPHLSRGITVQVRPDIRWLHRDIKTIMLLPQVMAKRSALANGFDDTIFVDEQGITEGSSSNIFIVTDAGTLVTRPLSDHLLAGCTRQRIITLARDAGMTVEERIITRDELSRAPEVFATSATYLVVPITRIDDHVVGDGGIGTVTRRLQDAYIAFIRALAATGAP</sequence>
<comment type="caution">
    <text evidence="14">The sequence shown here is derived from an EMBL/GenBank/DDBJ whole genome shotgun (WGS) entry which is preliminary data.</text>
</comment>
<comment type="catalytic activity">
    <reaction evidence="11">
        <text>L-valine + 2-oxoglutarate = 3-methyl-2-oxobutanoate + L-glutamate</text>
        <dbReference type="Rhea" id="RHEA:24813"/>
        <dbReference type="ChEBI" id="CHEBI:11851"/>
        <dbReference type="ChEBI" id="CHEBI:16810"/>
        <dbReference type="ChEBI" id="CHEBI:29985"/>
        <dbReference type="ChEBI" id="CHEBI:57762"/>
        <dbReference type="EC" id="2.6.1.42"/>
    </reaction>
</comment>
<organism evidence="14 15">
    <name type="scientific">Gluconacetobacter entanii</name>
    <dbReference type="NCBI Taxonomy" id="108528"/>
    <lineage>
        <taxon>Bacteria</taxon>
        <taxon>Pseudomonadati</taxon>
        <taxon>Pseudomonadota</taxon>
        <taxon>Alphaproteobacteria</taxon>
        <taxon>Acetobacterales</taxon>
        <taxon>Acetobacteraceae</taxon>
        <taxon>Gluconacetobacter</taxon>
    </lineage>
</organism>
<keyword evidence="10" id="KW-0100">Branched-chain amino acid biosynthesis</keyword>
<dbReference type="InterPro" id="IPR001544">
    <property type="entry name" value="Aminotrans_IV"/>
</dbReference>
<dbReference type="InterPro" id="IPR043131">
    <property type="entry name" value="BCAT-like_N"/>
</dbReference>
<evidence type="ECO:0000256" key="5">
    <source>
        <dbReference type="ARBA" id="ARBA00005072"/>
    </source>
</evidence>
<comment type="cofactor">
    <cofactor evidence="1">
        <name>pyridoxal 5'-phosphate</name>
        <dbReference type="ChEBI" id="CHEBI:597326"/>
    </cofactor>
</comment>
<evidence type="ECO:0000256" key="10">
    <source>
        <dbReference type="ARBA" id="ARBA00023304"/>
    </source>
</evidence>
<comment type="function">
    <text evidence="2">Acts on leucine, isoleucine and valine.</text>
</comment>
<evidence type="ECO:0000256" key="8">
    <source>
        <dbReference type="ARBA" id="ARBA00014472"/>
    </source>
</evidence>
<comment type="catalytic activity">
    <reaction evidence="13">
        <text>L-leucine + 2-oxoglutarate = 4-methyl-2-oxopentanoate + L-glutamate</text>
        <dbReference type="Rhea" id="RHEA:18321"/>
        <dbReference type="ChEBI" id="CHEBI:16810"/>
        <dbReference type="ChEBI" id="CHEBI:17865"/>
        <dbReference type="ChEBI" id="CHEBI:29985"/>
        <dbReference type="ChEBI" id="CHEBI:57427"/>
        <dbReference type="EC" id="2.6.1.42"/>
    </reaction>
</comment>
<comment type="similarity">
    <text evidence="6">Belongs to the class-IV pyridoxal-phosphate-dependent aminotransferase family.</text>
</comment>
<keyword evidence="9" id="KW-0663">Pyridoxal phosphate</keyword>
<keyword evidence="14" id="KW-0032">Aminotransferase</keyword>
<evidence type="ECO:0000256" key="7">
    <source>
        <dbReference type="ARBA" id="ARBA00013053"/>
    </source>
</evidence>
<dbReference type="GO" id="GO:0052656">
    <property type="term" value="F:L-isoleucine-2-oxoglutarate transaminase activity"/>
    <property type="evidence" value="ECO:0007669"/>
    <property type="project" value="RHEA"/>
</dbReference>
<dbReference type="GO" id="GO:0052654">
    <property type="term" value="F:L-leucine-2-oxoglutarate transaminase activity"/>
    <property type="evidence" value="ECO:0007669"/>
    <property type="project" value="RHEA"/>
</dbReference>
<evidence type="ECO:0000313" key="15">
    <source>
        <dbReference type="Proteomes" id="UP000248301"/>
    </source>
</evidence>
<dbReference type="PANTHER" id="PTHR42743">
    <property type="entry name" value="AMINO-ACID AMINOTRANSFERASE"/>
    <property type="match status" value="1"/>
</dbReference>
<keyword evidence="14" id="KW-0808">Transferase</keyword>
<evidence type="ECO:0000256" key="13">
    <source>
        <dbReference type="ARBA" id="ARBA00049229"/>
    </source>
</evidence>
<dbReference type="EC" id="2.6.1.42" evidence="7"/>
<evidence type="ECO:0000256" key="12">
    <source>
        <dbReference type="ARBA" id="ARBA00048798"/>
    </source>
</evidence>
<comment type="pathway">
    <text evidence="4">Amino-acid biosynthesis; L-valine biosynthesis; L-valine from pyruvate: step 4/4.</text>
</comment>
<evidence type="ECO:0000256" key="9">
    <source>
        <dbReference type="ARBA" id="ARBA00022898"/>
    </source>
</evidence>
<name>A0A318PZU7_9PROT</name>
<dbReference type="GO" id="GO:0009082">
    <property type="term" value="P:branched-chain amino acid biosynthetic process"/>
    <property type="evidence" value="ECO:0007669"/>
    <property type="project" value="UniProtKB-KW"/>
</dbReference>
<reference evidence="14 15" key="1">
    <citation type="submission" date="2017-07" db="EMBL/GenBank/DDBJ databases">
        <title>A draft genome sequence of Gluconacetobacter entanii LTH 4560.</title>
        <authorList>
            <person name="Skraban J."/>
            <person name="Cleenwerck I."/>
            <person name="Vandamme P."/>
            <person name="Trcek J."/>
        </authorList>
    </citation>
    <scope>NUCLEOTIDE SEQUENCE [LARGE SCALE GENOMIC DNA]</scope>
    <source>
        <strain evidence="14 15">LTH 4560</strain>
    </source>
</reference>
<dbReference type="AlphaFoldDB" id="A0A318PZU7"/>
<dbReference type="SUPFAM" id="SSF56752">
    <property type="entry name" value="D-aminoacid aminotransferase-like PLP-dependent enzymes"/>
    <property type="match status" value="1"/>
</dbReference>
<evidence type="ECO:0000256" key="2">
    <source>
        <dbReference type="ARBA" id="ARBA00003109"/>
    </source>
</evidence>
<protein>
    <recommendedName>
        <fullName evidence="8">Probable branched-chain-amino-acid aminotransferase</fullName>
        <ecNumber evidence="7">2.6.1.42</ecNumber>
    </recommendedName>
</protein>
<dbReference type="InterPro" id="IPR036038">
    <property type="entry name" value="Aminotransferase-like"/>
</dbReference>
<comment type="catalytic activity">
    <reaction evidence="12">
        <text>L-isoleucine + 2-oxoglutarate = (S)-3-methyl-2-oxopentanoate + L-glutamate</text>
        <dbReference type="Rhea" id="RHEA:24801"/>
        <dbReference type="ChEBI" id="CHEBI:16810"/>
        <dbReference type="ChEBI" id="CHEBI:29985"/>
        <dbReference type="ChEBI" id="CHEBI:35146"/>
        <dbReference type="ChEBI" id="CHEBI:58045"/>
        <dbReference type="EC" id="2.6.1.42"/>
    </reaction>
</comment>
<comment type="pathway">
    <text evidence="5">Amino-acid biosynthesis; L-leucine biosynthesis; L-leucine from 3-methyl-2-oxobutanoate: step 4/4.</text>
</comment>
<dbReference type="GO" id="GO:0008652">
    <property type="term" value="P:amino acid biosynthetic process"/>
    <property type="evidence" value="ECO:0007669"/>
    <property type="project" value="UniProtKB-ARBA"/>
</dbReference>
<dbReference type="Pfam" id="PF01063">
    <property type="entry name" value="Aminotran_4"/>
    <property type="match status" value="1"/>
</dbReference>
<proteinExistence type="inferred from homology"/>
<evidence type="ECO:0000256" key="3">
    <source>
        <dbReference type="ARBA" id="ARBA00004824"/>
    </source>
</evidence>
<dbReference type="Gene3D" id="3.20.10.10">
    <property type="entry name" value="D-amino Acid Aminotransferase, subunit A, domain 2"/>
    <property type="match status" value="1"/>
</dbReference>
<dbReference type="FunFam" id="3.20.10.10:FF:000002">
    <property type="entry name" value="D-alanine aminotransferase"/>
    <property type="match status" value="1"/>
</dbReference>
<keyword evidence="10" id="KW-0028">Amino-acid biosynthesis</keyword>
<comment type="pathway">
    <text evidence="3">Amino-acid biosynthesis; L-isoleucine biosynthesis; L-isoleucine from 2-oxobutanoate: step 4/4.</text>
</comment>
<evidence type="ECO:0000256" key="11">
    <source>
        <dbReference type="ARBA" id="ARBA00048212"/>
    </source>
</evidence>
<dbReference type="Proteomes" id="UP000248301">
    <property type="component" value="Unassembled WGS sequence"/>
</dbReference>
<dbReference type="InterPro" id="IPR043132">
    <property type="entry name" value="BCAT-like_C"/>
</dbReference>
<evidence type="ECO:0000256" key="6">
    <source>
        <dbReference type="ARBA" id="ARBA00009320"/>
    </source>
</evidence>
<evidence type="ECO:0000256" key="1">
    <source>
        <dbReference type="ARBA" id="ARBA00001933"/>
    </source>
</evidence>
<evidence type="ECO:0000313" key="14">
    <source>
        <dbReference type="EMBL" id="PYD61641.1"/>
    </source>
</evidence>
<dbReference type="GO" id="GO:0052655">
    <property type="term" value="F:L-valine-2-oxoglutarate transaminase activity"/>
    <property type="evidence" value="ECO:0007669"/>
    <property type="project" value="RHEA"/>
</dbReference>
<dbReference type="InterPro" id="IPR050571">
    <property type="entry name" value="Class-IV_PLP-Dep_Aminotrnsfr"/>
</dbReference>
<evidence type="ECO:0000256" key="4">
    <source>
        <dbReference type="ARBA" id="ARBA00004931"/>
    </source>
</evidence>